<evidence type="ECO:0000256" key="2">
    <source>
        <dbReference type="ARBA" id="ARBA00023015"/>
    </source>
</evidence>
<dbReference type="Pfam" id="PF00196">
    <property type="entry name" value="GerE"/>
    <property type="match status" value="1"/>
</dbReference>
<evidence type="ECO:0000259" key="7">
    <source>
        <dbReference type="PROSITE" id="PS50110"/>
    </source>
</evidence>
<evidence type="ECO:0000256" key="3">
    <source>
        <dbReference type="ARBA" id="ARBA00023125"/>
    </source>
</evidence>
<dbReference type="SMART" id="SM00448">
    <property type="entry name" value="REC"/>
    <property type="match status" value="1"/>
</dbReference>
<dbReference type="InterPro" id="IPR011006">
    <property type="entry name" value="CheY-like_superfamily"/>
</dbReference>
<sequence length="207" mass="23119">MKFLIVDDHKIIRDGLKQILSKSFPFSICDEGENAEDVFGKLKESSYDVVICDLSMPGRSGLDVVEQIKLTHPDMPILILSMHPEEQYALRALKAGAWGYLNKTGGADILIEAIKRVLQGRKFIPASVAEQLTLSLSSPYHSLHEALSNREFHIFKLIAEGKSISEISDLLSLGSTTISTHRARLLKKLHLRTNADLTKYALQHNLL</sequence>
<dbReference type="CDD" id="cd06170">
    <property type="entry name" value="LuxR_C_like"/>
    <property type="match status" value="1"/>
</dbReference>
<keyword evidence="2" id="KW-0805">Transcription regulation</keyword>
<dbReference type="InterPro" id="IPR016032">
    <property type="entry name" value="Sig_transdc_resp-reg_C-effctor"/>
</dbReference>
<proteinExistence type="predicted"/>
<dbReference type="AlphaFoldDB" id="A0A172U1H8"/>
<dbReference type="SUPFAM" id="SSF46894">
    <property type="entry name" value="C-terminal effector domain of the bipartite response regulators"/>
    <property type="match status" value="1"/>
</dbReference>
<dbReference type="Proteomes" id="UP000077177">
    <property type="component" value="Chromosome"/>
</dbReference>
<dbReference type="Gene3D" id="3.40.50.2300">
    <property type="match status" value="1"/>
</dbReference>
<dbReference type="OrthoDB" id="1013073at2"/>
<organism evidence="8 9">
    <name type="scientific">Flavisolibacter tropicus</name>
    <dbReference type="NCBI Taxonomy" id="1492898"/>
    <lineage>
        <taxon>Bacteria</taxon>
        <taxon>Pseudomonadati</taxon>
        <taxon>Bacteroidota</taxon>
        <taxon>Chitinophagia</taxon>
        <taxon>Chitinophagales</taxon>
        <taxon>Chitinophagaceae</taxon>
        <taxon>Flavisolibacter</taxon>
    </lineage>
</organism>
<dbReference type="PANTHER" id="PTHR43214">
    <property type="entry name" value="TWO-COMPONENT RESPONSE REGULATOR"/>
    <property type="match status" value="1"/>
</dbReference>
<keyword evidence="1 5" id="KW-0597">Phosphoprotein</keyword>
<evidence type="ECO:0000313" key="8">
    <source>
        <dbReference type="EMBL" id="ANE53205.1"/>
    </source>
</evidence>
<dbReference type="KEGG" id="fla:SY85_24815"/>
<dbReference type="RefSeq" id="WP_066409097.1">
    <property type="nucleotide sequence ID" value="NZ_CP011390.1"/>
</dbReference>
<dbReference type="PROSITE" id="PS50043">
    <property type="entry name" value="HTH_LUXR_2"/>
    <property type="match status" value="1"/>
</dbReference>
<dbReference type="InterPro" id="IPR001789">
    <property type="entry name" value="Sig_transdc_resp-reg_receiver"/>
</dbReference>
<evidence type="ECO:0000259" key="6">
    <source>
        <dbReference type="PROSITE" id="PS50043"/>
    </source>
</evidence>
<dbReference type="InterPro" id="IPR039420">
    <property type="entry name" value="WalR-like"/>
</dbReference>
<evidence type="ECO:0000256" key="1">
    <source>
        <dbReference type="ARBA" id="ARBA00022553"/>
    </source>
</evidence>
<keyword evidence="3" id="KW-0238">DNA-binding</keyword>
<keyword evidence="4" id="KW-0804">Transcription</keyword>
<dbReference type="EMBL" id="CP011390">
    <property type="protein sequence ID" value="ANE53205.1"/>
    <property type="molecule type" value="Genomic_DNA"/>
</dbReference>
<dbReference type="GO" id="GO:0006355">
    <property type="term" value="P:regulation of DNA-templated transcription"/>
    <property type="evidence" value="ECO:0007669"/>
    <property type="project" value="InterPro"/>
</dbReference>
<reference evidence="8 9" key="2">
    <citation type="journal article" date="2016" name="Int. J. Syst. Evol. Microbiol.">
        <title>Flavisolibacter tropicus sp. nov., isolated from tropical soil.</title>
        <authorList>
            <person name="Lee J.J."/>
            <person name="Kang M.S."/>
            <person name="Kim G.S."/>
            <person name="Lee C.S."/>
            <person name="Lim S."/>
            <person name="Lee J."/>
            <person name="Roh S.H."/>
            <person name="Kang H."/>
            <person name="Ha J.M."/>
            <person name="Bae S."/>
            <person name="Jung H.Y."/>
            <person name="Kim M.K."/>
        </authorList>
    </citation>
    <scope>NUCLEOTIDE SEQUENCE [LARGE SCALE GENOMIC DNA]</scope>
    <source>
        <strain evidence="8 9">LCS9</strain>
    </source>
</reference>
<dbReference type="CDD" id="cd17535">
    <property type="entry name" value="REC_NarL-like"/>
    <property type="match status" value="1"/>
</dbReference>
<dbReference type="PROSITE" id="PS50110">
    <property type="entry name" value="RESPONSE_REGULATORY"/>
    <property type="match status" value="1"/>
</dbReference>
<evidence type="ECO:0000313" key="9">
    <source>
        <dbReference type="Proteomes" id="UP000077177"/>
    </source>
</evidence>
<dbReference type="PATRIC" id="fig|1492898.3.peg.5390"/>
<accession>A0A172U1H8</accession>
<gene>
    <name evidence="8" type="ORF">SY85_24815</name>
</gene>
<reference evidence="9" key="1">
    <citation type="submission" date="2015-01" db="EMBL/GenBank/DDBJ databases">
        <title>Flavisolibacter sp./LCS9/ whole genome sequencing.</title>
        <authorList>
            <person name="Kim M.K."/>
            <person name="Srinivasan S."/>
            <person name="Lee J.-J."/>
        </authorList>
    </citation>
    <scope>NUCLEOTIDE SEQUENCE [LARGE SCALE GENOMIC DNA]</scope>
    <source>
        <strain evidence="9">LCS9</strain>
    </source>
</reference>
<dbReference type="PRINTS" id="PR00038">
    <property type="entry name" value="HTHLUXR"/>
</dbReference>
<feature type="domain" description="HTH luxR-type" evidence="6">
    <location>
        <begin position="140"/>
        <end position="205"/>
    </location>
</feature>
<dbReference type="InterPro" id="IPR000792">
    <property type="entry name" value="Tscrpt_reg_LuxR_C"/>
</dbReference>
<dbReference type="GO" id="GO:0000160">
    <property type="term" value="P:phosphorelay signal transduction system"/>
    <property type="evidence" value="ECO:0007669"/>
    <property type="project" value="InterPro"/>
</dbReference>
<dbReference type="STRING" id="1492898.SY85_24815"/>
<feature type="modified residue" description="4-aspartylphosphate" evidence="5">
    <location>
        <position position="53"/>
    </location>
</feature>
<dbReference type="InterPro" id="IPR058245">
    <property type="entry name" value="NreC/VraR/RcsB-like_REC"/>
</dbReference>
<protein>
    <submittedName>
        <fullName evidence="8">LuxR family transcriptional regulator</fullName>
    </submittedName>
</protein>
<dbReference type="SUPFAM" id="SSF52172">
    <property type="entry name" value="CheY-like"/>
    <property type="match status" value="1"/>
</dbReference>
<dbReference type="GO" id="GO:0003677">
    <property type="term" value="F:DNA binding"/>
    <property type="evidence" value="ECO:0007669"/>
    <property type="project" value="UniProtKB-KW"/>
</dbReference>
<dbReference type="PANTHER" id="PTHR43214:SF41">
    <property type="entry name" value="NITRATE_NITRITE RESPONSE REGULATOR PROTEIN NARP"/>
    <property type="match status" value="1"/>
</dbReference>
<evidence type="ECO:0000256" key="5">
    <source>
        <dbReference type="PROSITE-ProRule" id="PRU00169"/>
    </source>
</evidence>
<feature type="domain" description="Response regulatory" evidence="7">
    <location>
        <begin position="2"/>
        <end position="118"/>
    </location>
</feature>
<evidence type="ECO:0000256" key="4">
    <source>
        <dbReference type="ARBA" id="ARBA00023163"/>
    </source>
</evidence>
<dbReference type="Pfam" id="PF00072">
    <property type="entry name" value="Response_reg"/>
    <property type="match status" value="1"/>
</dbReference>
<keyword evidence="9" id="KW-1185">Reference proteome</keyword>
<name>A0A172U1H8_9BACT</name>
<dbReference type="SMART" id="SM00421">
    <property type="entry name" value="HTH_LUXR"/>
    <property type="match status" value="1"/>
</dbReference>